<evidence type="ECO:0000313" key="8">
    <source>
        <dbReference type="Proteomes" id="UP000284375"/>
    </source>
</evidence>
<dbReference type="InterPro" id="IPR020846">
    <property type="entry name" value="MFS_dom"/>
</dbReference>
<dbReference type="PANTHER" id="PTHR42718">
    <property type="entry name" value="MAJOR FACILITATOR SUPERFAMILY MULTIDRUG TRANSPORTER MFSC"/>
    <property type="match status" value="1"/>
</dbReference>
<dbReference type="PROSITE" id="PS50850">
    <property type="entry name" value="MFS"/>
    <property type="match status" value="1"/>
</dbReference>
<keyword evidence="4 5" id="KW-0472">Membrane</keyword>
<accession>A0A423W3G9</accession>
<evidence type="ECO:0000256" key="3">
    <source>
        <dbReference type="ARBA" id="ARBA00022989"/>
    </source>
</evidence>
<dbReference type="OrthoDB" id="2130629at2759"/>
<keyword evidence="3 5" id="KW-1133">Transmembrane helix</keyword>
<feature type="transmembrane region" description="Helical" evidence="5">
    <location>
        <begin position="386"/>
        <end position="406"/>
    </location>
</feature>
<dbReference type="Gene3D" id="1.20.1250.20">
    <property type="entry name" value="MFS general substrate transporter like domains"/>
    <property type="match status" value="2"/>
</dbReference>
<dbReference type="GO" id="GO:0016020">
    <property type="term" value="C:membrane"/>
    <property type="evidence" value="ECO:0007669"/>
    <property type="project" value="UniProtKB-SubCell"/>
</dbReference>
<feature type="transmembrane region" description="Helical" evidence="5">
    <location>
        <begin position="497"/>
        <end position="516"/>
    </location>
</feature>
<reference evidence="7 8" key="1">
    <citation type="submission" date="2015-09" db="EMBL/GenBank/DDBJ databases">
        <title>Host preference determinants of Valsa canker pathogens revealed by comparative genomics.</title>
        <authorList>
            <person name="Yin Z."/>
            <person name="Huang L."/>
        </authorList>
    </citation>
    <scope>NUCLEOTIDE SEQUENCE [LARGE SCALE GENOMIC DNA]</scope>
    <source>
        <strain evidence="7 8">YSFL</strain>
    </source>
</reference>
<organism evidence="7 8">
    <name type="scientific">Cytospora chrysosperma</name>
    <name type="common">Cytospora canker fungus</name>
    <name type="synonym">Sphaeria chrysosperma</name>
    <dbReference type="NCBI Taxonomy" id="252740"/>
    <lineage>
        <taxon>Eukaryota</taxon>
        <taxon>Fungi</taxon>
        <taxon>Dikarya</taxon>
        <taxon>Ascomycota</taxon>
        <taxon>Pezizomycotina</taxon>
        <taxon>Sordariomycetes</taxon>
        <taxon>Sordariomycetidae</taxon>
        <taxon>Diaporthales</taxon>
        <taxon>Cytosporaceae</taxon>
        <taxon>Cytospora</taxon>
    </lineage>
</organism>
<dbReference type="Proteomes" id="UP000284375">
    <property type="component" value="Unassembled WGS sequence"/>
</dbReference>
<dbReference type="EMBL" id="LJZO01000015">
    <property type="protein sequence ID" value="ROV97867.1"/>
    <property type="molecule type" value="Genomic_DNA"/>
</dbReference>
<sequence>MTETDIKENFAVEIGLESKNSSLLHASSLESQEAVGNISENQDKMKVSRTRGIGVIITLSGISFLNTMGSGILIAALPRISNDVGLDGSLILWPAAVYALSAGCLLHVFGSIADILGAKPTWITGSFLFIVFTIALGFAMTGLQVIMIRTCLGVAMSMCLPTTVSLITNTFPKGKWRNTSFAMNGMAQPLGYALGLILGGMFTDTVGWRWAYFIMAIINFVISMTSIWSLSNVRHVSSKTWPRRLVEDVDWVGVVGLSVSLGLIMFNLAMVTSDYRNITQPSTIALLIIALAILIAFPVWMHRQVQHKRPALIPNRLWRQPAFTAACLGVFFCWASLNGIEYFTTLYFQEVQGLSALESSIRYFSQIVMGTSINVALIYLIPRVRVVTLCVVTAGITIVSPALMATASTDENYWLRPFWALLLCPVNPWVLFSVSNLVISDAFPPEIQSLAGGVFNEVAQFGNSVGLAVTAAISASVTEHTTKVVEKEALMDGFRAAFWMVFASTGMVLVVTFLGFRKIGIIGRQE</sequence>
<dbReference type="InterPro" id="IPR011701">
    <property type="entry name" value="MFS"/>
</dbReference>
<feature type="transmembrane region" description="Helical" evidence="5">
    <location>
        <begin position="283"/>
        <end position="301"/>
    </location>
</feature>
<dbReference type="AlphaFoldDB" id="A0A423W3G9"/>
<dbReference type="PANTHER" id="PTHR42718:SF10">
    <property type="entry name" value="TRANSPORTER, PUTATIVE (AFU_ORTHOLOGUE AFUA_8G06760)-RELATED"/>
    <property type="match status" value="1"/>
</dbReference>
<feature type="transmembrane region" description="Helical" evidence="5">
    <location>
        <begin position="90"/>
        <end position="109"/>
    </location>
</feature>
<feature type="transmembrane region" description="Helical" evidence="5">
    <location>
        <begin position="146"/>
        <end position="169"/>
    </location>
</feature>
<dbReference type="SUPFAM" id="SSF103473">
    <property type="entry name" value="MFS general substrate transporter"/>
    <property type="match status" value="1"/>
</dbReference>
<protein>
    <recommendedName>
        <fullName evidence="6">Major facilitator superfamily (MFS) profile domain-containing protein</fullName>
    </recommendedName>
</protein>
<gene>
    <name evidence="7" type="ORF">VSDG_04962</name>
</gene>
<proteinExistence type="predicted"/>
<evidence type="ECO:0000256" key="2">
    <source>
        <dbReference type="ARBA" id="ARBA00022692"/>
    </source>
</evidence>
<comment type="caution">
    <text evidence="7">The sequence shown here is derived from an EMBL/GenBank/DDBJ whole genome shotgun (WGS) entry which is preliminary data.</text>
</comment>
<keyword evidence="8" id="KW-1185">Reference proteome</keyword>
<feature type="transmembrane region" description="Helical" evidence="5">
    <location>
        <begin position="363"/>
        <end position="381"/>
    </location>
</feature>
<feature type="transmembrane region" description="Helical" evidence="5">
    <location>
        <begin position="53"/>
        <end position="78"/>
    </location>
</feature>
<evidence type="ECO:0000256" key="5">
    <source>
        <dbReference type="SAM" id="Phobius"/>
    </source>
</evidence>
<evidence type="ECO:0000256" key="1">
    <source>
        <dbReference type="ARBA" id="ARBA00004141"/>
    </source>
</evidence>
<feature type="transmembrane region" description="Helical" evidence="5">
    <location>
        <begin position="121"/>
        <end position="140"/>
    </location>
</feature>
<feature type="transmembrane region" description="Helical" evidence="5">
    <location>
        <begin position="251"/>
        <end position="271"/>
    </location>
</feature>
<feature type="transmembrane region" description="Helical" evidence="5">
    <location>
        <begin position="181"/>
        <end position="202"/>
    </location>
</feature>
<evidence type="ECO:0000259" key="6">
    <source>
        <dbReference type="PROSITE" id="PS50850"/>
    </source>
</evidence>
<evidence type="ECO:0000313" key="7">
    <source>
        <dbReference type="EMBL" id="ROV97867.1"/>
    </source>
</evidence>
<feature type="transmembrane region" description="Helical" evidence="5">
    <location>
        <begin position="418"/>
        <end position="438"/>
    </location>
</feature>
<dbReference type="GO" id="GO:0022857">
    <property type="term" value="F:transmembrane transporter activity"/>
    <property type="evidence" value="ECO:0007669"/>
    <property type="project" value="InterPro"/>
</dbReference>
<feature type="transmembrane region" description="Helical" evidence="5">
    <location>
        <begin position="208"/>
        <end position="230"/>
    </location>
</feature>
<keyword evidence="2 5" id="KW-0812">Transmembrane</keyword>
<feature type="transmembrane region" description="Helical" evidence="5">
    <location>
        <begin position="322"/>
        <end position="343"/>
    </location>
</feature>
<dbReference type="InterPro" id="IPR036259">
    <property type="entry name" value="MFS_trans_sf"/>
</dbReference>
<dbReference type="Pfam" id="PF07690">
    <property type="entry name" value="MFS_1"/>
    <property type="match status" value="1"/>
</dbReference>
<name>A0A423W3G9_CYTCH</name>
<comment type="subcellular location">
    <subcellularLocation>
        <location evidence="1">Membrane</location>
        <topology evidence="1">Multi-pass membrane protein</topology>
    </subcellularLocation>
</comment>
<evidence type="ECO:0000256" key="4">
    <source>
        <dbReference type="ARBA" id="ARBA00023136"/>
    </source>
</evidence>
<feature type="transmembrane region" description="Helical" evidence="5">
    <location>
        <begin position="458"/>
        <end position="477"/>
    </location>
</feature>
<feature type="domain" description="Major facilitator superfamily (MFS) profile" evidence="6">
    <location>
        <begin position="55"/>
        <end position="520"/>
    </location>
</feature>